<dbReference type="GO" id="GO:0030428">
    <property type="term" value="C:cell septum"/>
    <property type="evidence" value="ECO:0007669"/>
    <property type="project" value="TreeGrafter"/>
</dbReference>
<dbReference type="Gene3D" id="3.30.70.1070">
    <property type="entry name" value="Sporulation related repeat"/>
    <property type="match status" value="1"/>
</dbReference>
<dbReference type="SUPFAM" id="SSF110997">
    <property type="entry name" value="Sporulation related repeat"/>
    <property type="match status" value="1"/>
</dbReference>
<sequence length="303" mass="34060">MLSNEEKKITSHDEELKPWPWPIIGLLAGILVFSLRSWDPWIDKNIATQGTIKDENTRTKKSNLAHFEFYTLLPKMDVATLSPPTSPQRQLKPQSKIVIESSLKPKPSRSKMMDVAAIESPLPPQQQVKVQPKIATDPSLKPKPSRSKMMDVAAIESPLPPQQQVKVQPKIATDPSLKPKPSRSKMMDVAAIESPLPPQQQVKIQSKIWVESPSESKTSRSKSITSDIYVLQAGSFRNYTQADKRKATLALLGIEATIQTAATDNNIWHRVRIGPNINLAKLYQIQHHLHDNQIECQLVKIRS</sequence>
<dbReference type="GO" id="GO:0042834">
    <property type="term" value="F:peptidoglycan binding"/>
    <property type="evidence" value="ECO:0007669"/>
    <property type="project" value="InterPro"/>
</dbReference>
<dbReference type="KEGG" id="ntt:TAO_0011"/>
<reference evidence="3 4" key="1">
    <citation type="journal article" date="2017" name="ISME J.">
        <title>An acid-tolerant ammonia-oxidizing ?-proteobacterium from soil.</title>
        <authorList>
            <person name="Hayatsu M."/>
            <person name="Tago K."/>
            <person name="Uchiyama I."/>
            <person name="Toyoda A."/>
            <person name="Wang Y."/>
            <person name="Shimomura Y."/>
            <person name="Okubo T."/>
            <person name="Kurisu F."/>
            <person name="Hirono Y."/>
            <person name="Nonaka K."/>
            <person name="Akiyama H."/>
            <person name="Itoh T."/>
            <person name="Takami H."/>
        </authorList>
    </citation>
    <scope>NUCLEOTIDE SEQUENCE [LARGE SCALE GENOMIC DNA]</scope>
    <source>
        <strain evidence="3 4">TAO100</strain>
    </source>
</reference>
<feature type="domain" description="SPOR" evidence="2">
    <location>
        <begin position="223"/>
        <end position="302"/>
    </location>
</feature>
<dbReference type="PANTHER" id="PTHR38687">
    <property type="entry name" value="CELL DIVISION PROTEIN DEDD-RELATED"/>
    <property type="match status" value="1"/>
</dbReference>
<dbReference type="Pfam" id="PF05036">
    <property type="entry name" value="SPOR"/>
    <property type="match status" value="1"/>
</dbReference>
<dbReference type="EMBL" id="AP014836">
    <property type="protein sequence ID" value="BAW79381.1"/>
    <property type="molecule type" value="Genomic_DNA"/>
</dbReference>
<dbReference type="RefSeq" id="WP_231910507.1">
    <property type="nucleotide sequence ID" value="NZ_AP014836.1"/>
</dbReference>
<organism evidence="3 4">
    <name type="scientific">Candidatus Nitrosoglobus terrae</name>
    <dbReference type="NCBI Taxonomy" id="1630141"/>
    <lineage>
        <taxon>Bacteria</taxon>
        <taxon>Pseudomonadati</taxon>
        <taxon>Pseudomonadota</taxon>
        <taxon>Gammaproteobacteria</taxon>
        <taxon>Chromatiales</taxon>
        <taxon>Chromatiaceae</taxon>
        <taxon>Candidatus Nitrosoglobus</taxon>
    </lineage>
</organism>
<accession>A0A1Q2SJT2</accession>
<feature type="region of interest" description="Disordered" evidence="1">
    <location>
        <begin position="161"/>
        <end position="183"/>
    </location>
</feature>
<dbReference type="InterPro" id="IPR007730">
    <property type="entry name" value="SPOR-like_dom"/>
</dbReference>
<dbReference type="Proteomes" id="UP000243679">
    <property type="component" value="Chromosome"/>
</dbReference>
<evidence type="ECO:0000259" key="2">
    <source>
        <dbReference type="PROSITE" id="PS51724"/>
    </source>
</evidence>
<dbReference type="InterPro" id="IPR052521">
    <property type="entry name" value="Cell_div_SPOR-domain"/>
</dbReference>
<keyword evidence="4" id="KW-1185">Reference proteome</keyword>
<dbReference type="InterPro" id="IPR036680">
    <property type="entry name" value="SPOR-like_sf"/>
</dbReference>
<protein>
    <submittedName>
        <fullName evidence="3">Sporulation domain-containing protein</fullName>
    </submittedName>
</protein>
<evidence type="ECO:0000256" key="1">
    <source>
        <dbReference type="SAM" id="MobiDB-lite"/>
    </source>
</evidence>
<gene>
    <name evidence="3" type="ORF">TAO_0011</name>
</gene>
<dbReference type="GO" id="GO:0032153">
    <property type="term" value="C:cell division site"/>
    <property type="evidence" value="ECO:0007669"/>
    <property type="project" value="TreeGrafter"/>
</dbReference>
<evidence type="ECO:0000313" key="4">
    <source>
        <dbReference type="Proteomes" id="UP000243679"/>
    </source>
</evidence>
<dbReference type="AlphaFoldDB" id="A0A1Q2SJT2"/>
<dbReference type="PROSITE" id="PS51724">
    <property type="entry name" value="SPOR"/>
    <property type="match status" value="1"/>
</dbReference>
<dbReference type="GO" id="GO:0032506">
    <property type="term" value="P:cytokinetic process"/>
    <property type="evidence" value="ECO:0007669"/>
    <property type="project" value="TreeGrafter"/>
</dbReference>
<proteinExistence type="predicted"/>
<name>A0A1Q2SJT2_9GAMM</name>
<dbReference type="PANTHER" id="PTHR38687:SF1">
    <property type="entry name" value="CELL DIVISION PROTEIN DEDD"/>
    <property type="match status" value="1"/>
</dbReference>
<evidence type="ECO:0000313" key="3">
    <source>
        <dbReference type="EMBL" id="BAW79381.1"/>
    </source>
</evidence>